<feature type="transmembrane region" description="Helical" evidence="1">
    <location>
        <begin position="597"/>
        <end position="617"/>
    </location>
</feature>
<dbReference type="EMBL" id="UEGS01000001">
    <property type="protein sequence ID" value="SRX80345.1"/>
    <property type="molecule type" value="Genomic_DNA"/>
</dbReference>
<reference evidence="3 4" key="1">
    <citation type="submission" date="2018-05" db="EMBL/GenBank/DDBJ databases">
        <authorList>
            <consortium name="IHU Genomes"/>
        </authorList>
    </citation>
    <scope>NUCLEOTIDE SEQUENCE [LARGE SCALE GENOMIC DNA]</scope>
    <source>
        <strain evidence="3 4">P7335</strain>
    </source>
</reference>
<keyword evidence="1" id="KW-0812">Transmembrane</keyword>
<sequence length="622" mass="65274">MCAVLMPVVASSAPPARAVPLTFDELGSAGPLEFYGQAGTTTVTFPVPPGMTPTALDATLELPVFLRSAAVTVVQDRRTIAQLDVPLLPRGPVRIPLDGVVVVENAVTITLNAYLLPLDGYCVDPSNPLRLVDGAVEFAGVETVPAAVADFLPPVLRTLTIAVPPDPSQAESDAAVRLATAVTSRYRQQNTGVQITALPRGRVLPAAESAPFERQISITEGPDSGLSLQGGPGIPVLLISGPAAELANQTRLLASDLRRLAISTRAVVGPLRDAPQLPGDTTTLRELGENELTTEALAPRVVFGIDQTRLGRSAHNVRVHLVGSYTPVPENIGAQVVVRTGGETIDRWVADRDGVIDHWVDIPDRLLQRFTNLEVAVDITGNTGRCGEFQPLTLSIDGESTVQSTPARPPVPPGLQSLPQALMPRVEIGIGDDRYADTARAVSIMTGLQRLSALPIDTVVVGVQQAVDSGGPAVLIAADGWDRDDITLPVSVSEDELTVEGADTSGAAVTLRLDPAVGFGALQWVFDGRRSLLVATSNGAPRQLDQLLRWLDEDPARWPRLYGSAVISAPGRTPVTVPAPAVTAQAAPRDSGGGGTVPIWVAAGVFAAAVVTGALLLRRRRG</sequence>
<keyword evidence="1" id="KW-1133">Transmembrane helix</keyword>
<evidence type="ECO:0000256" key="2">
    <source>
        <dbReference type="SAM" id="SignalP"/>
    </source>
</evidence>
<evidence type="ECO:0000256" key="1">
    <source>
        <dbReference type="SAM" id="Phobius"/>
    </source>
</evidence>
<dbReference type="RefSeq" id="WP_237160835.1">
    <property type="nucleotide sequence ID" value="NZ_MVID01000018.1"/>
</dbReference>
<keyword evidence="2" id="KW-0732">Signal</keyword>
<protein>
    <submittedName>
        <fullName evidence="3">Uncharacterized protein</fullName>
    </submittedName>
</protein>
<dbReference type="Gene3D" id="2.60.120.260">
    <property type="entry name" value="Galactose-binding domain-like"/>
    <property type="match status" value="1"/>
</dbReference>
<dbReference type="STRING" id="39692.BST38_18540"/>
<organism evidence="3 4">
    <name type="scientific">Mycolicibacterium parafortuitum</name>
    <name type="common">Mycobacterium parafortuitum</name>
    <dbReference type="NCBI Taxonomy" id="39692"/>
    <lineage>
        <taxon>Bacteria</taxon>
        <taxon>Bacillati</taxon>
        <taxon>Actinomycetota</taxon>
        <taxon>Actinomycetes</taxon>
        <taxon>Mycobacteriales</taxon>
        <taxon>Mycobacteriaceae</taxon>
        <taxon>Mycolicibacterium</taxon>
    </lineage>
</organism>
<name>A0A375YGT3_MYCPF</name>
<feature type="chain" id="PRO_5017076796" evidence="2">
    <location>
        <begin position="19"/>
        <end position="622"/>
    </location>
</feature>
<proteinExistence type="predicted"/>
<keyword evidence="4" id="KW-1185">Reference proteome</keyword>
<evidence type="ECO:0000313" key="4">
    <source>
        <dbReference type="Proteomes" id="UP000252008"/>
    </source>
</evidence>
<accession>A0A375YGT3</accession>
<dbReference type="AlphaFoldDB" id="A0A375YGT3"/>
<feature type="signal peptide" evidence="2">
    <location>
        <begin position="1"/>
        <end position="18"/>
    </location>
</feature>
<gene>
    <name evidence="3" type="ORF">MPP7335_02088</name>
</gene>
<evidence type="ECO:0000313" key="3">
    <source>
        <dbReference type="EMBL" id="SRX80345.1"/>
    </source>
</evidence>
<keyword evidence="1" id="KW-0472">Membrane</keyword>
<dbReference type="Proteomes" id="UP000252008">
    <property type="component" value="Unassembled WGS sequence"/>
</dbReference>